<feature type="region of interest" description="Disordered" evidence="1">
    <location>
        <begin position="26"/>
        <end position="60"/>
    </location>
</feature>
<dbReference type="EMBL" id="CAJPIN010130688">
    <property type="protein sequence ID" value="CAG2069350.1"/>
    <property type="molecule type" value="Genomic_DNA"/>
</dbReference>
<protein>
    <submittedName>
        <fullName evidence="2">Uncharacterized protein</fullName>
    </submittedName>
</protein>
<evidence type="ECO:0000313" key="3">
    <source>
        <dbReference type="Proteomes" id="UP001153148"/>
    </source>
</evidence>
<dbReference type="Proteomes" id="UP001153148">
    <property type="component" value="Unassembled WGS sequence"/>
</dbReference>
<evidence type="ECO:0000256" key="1">
    <source>
        <dbReference type="SAM" id="MobiDB-lite"/>
    </source>
</evidence>
<reference evidence="2" key="1">
    <citation type="submission" date="2021-03" db="EMBL/GenBank/DDBJ databases">
        <authorList>
            <person name="Tran Van P."/>
        </authorList>
    </citation>
    <scope>NUCLEOTIDE SEQUENCE</scope>
</reference>
<feature type="non-terminal residue" evidence="2">
    <location>
        <position position="60"/>
    </location>
</feature>
<proteinExistence type="predicted"/>
<accession>A0ABN7PQC9</accession>
<keyword evidence="3" id="KW-1185">Reference proteome</keyword>
<comment type="caution">
    <text evidence="2">The sequence shown here is derived from an EMBL/GenBank/DDBJ whole genome shotgun (WGS) entry which is preliminary data.</text>
</comment>
<name>A0ABN7PQC9_TIMPD</name>
<organism evidence="2 3">
    <name type="scientific">Timema podura</name>
    <name type="common">Walking stick</name>
    <dbReference type="NCBI Taxonomy" id="61482"/>
    <lineage>
        <taxon>Eukaryota</taxon>
        <taxon>Metazoa</taxon>
        <taxon>Ecdysozoa</taxon>
        <taxon>Arthropoda</taxon>
        <taxon>Hexapoda</taxon>
        <taxon>Insecta</taxon>
        <taxon>Pterygota</taxon>
        <taxon>Neoptera</taxon>
        <taxon>Polyneoptera</taxon>
        <taxon>Phasmatodea</taxon>
        <taxon>Timematodea</taxon>
        <taxon>Timematoidea</taxon>
        <taxon>Timematidae</taxon>
        <taxon>Timema</taxon>
    </lineage>
</organism>
<sequence length="60" mass="6854">MTLVCSCRWENPGLWFPHIHRDNEGTAVTRRGNRAAQETGGEVKGRNAQGGEQRRYRQDV</sequence>
<evidence type="ECO:0000313" key="2">
    <source>
        <dbReference type="EMBL" id="CAG2069350.1"/>
    </source>
</evidence>
<gene>
    <name evidence="2" type="ORF">TPAB3V08_LOCUS16292</name>
</gene>